<evidence type="ECO:0000256" key="1">
    <source>
        <dbReference type="ARBA" id="ARBA00001974"/>
    </source>
</evidence>
<dbReference type="Gene3D" id="3.30.70.2740">
    <property type="match status" value="1"/>
</dbReference>
<dbReference type="InterPro" id="IPR036318">
    <property type="entry name" value="FAD-bd_PCMH-like_sf"/>
</dbReference>
<dbReference type="Proteomes" id="UP000179448">
    <property type="component" value="Unassembled WGS sequence"/>
</dbReference>
<evidence type="ECO:0000256" key="7">
    <source>
        <dbReference type="ARBA" id="ARBA00038897"/>
    </source>
</evidence>
<evidence type="ECO:0000259" key="9">
    <source>
        <dbReference type="PROSITE" id="PS51387"/>
    </source>
</evidence>
<dbReference type="GO" id="GO:0071949">
    <property type="term" value="F:FAD binding"/>
    <property type="evidence" value="ECO:0007669"/>
    <property type="project" value="InterPro"/>
</dbReference>
<dbReference type="InterPro" id="IPR004113">
    <property type="entry name" value="FAD-bd_oxidored_4_C"/>
</dbReference>
<evidence type="ECO:0000256" key="6">
    <source>
        <dbReference type="ARBA" id="ARBA00023002"/>
    </source>
</evidence>
<dbReference type="InterPro" id="IPR016164">
    <property type="entry name" value="FAD-linked_Oxase-like_C"/>
</dbReference>
<keyword evidence="5" id="KW-0809">Transit peptide</keyword>
<dbReference type="InterPro" id="IPR006094">
    <property type="entry name" value="Oxid_FAD_bind_N"/>
</dbReference>
<dbReference type="InterPro" id="IPR016169">
    <property type="entry name" value="FAD-bd_PCMH_sub2"/>
</dbReference>
<comment type="similarity">
    <text evidence="2">Belongs to the FAD-binding oxidoreductase/transferase type 4 family.</text>
</comment>
<sequence>MVNDLLERYSTDWSLFTIHPSDVIAPKNSQEIGEIVKHISAEKKKKNSDETISITARAAGTDMTGGPLNHGTILDMTQYMRGVIDIKEGDFGAQTSYSNFKYVISGHITALPGTYYRDLEKLTLAKGLLMPCYPASKNLCAIGGMVANNGAGERSIKYGQNKDFVSEIKAVLYDGNEYIIRQLTKEELDAKIMQDDFEGKLYKEAWELVRDNDRLINTHRPMTTKNSAGYLLWDVIKAPSVDAFINGEGVFDMTKFFVGAQGTTGIITEITYKLVKYEKFSDLLLIYVQDIEKLPILVKQLMKSDLEMLEMYDDHTLRVGIRFFADFIKDRGVLSFIKYIIRFIPEFWMALIGGIPKFVVMAEFVSDNENELRHEVRDAKERIADLNLKTKIITKSKDEEKFWDFRHDSFKILTEHTLASRGAGTGTRTAPFIDDIAVNPEYLPDYIPRLVKILNEYDILYTIAGHLGNGNFHIIPLIDMSLEENRKKILEITDKVYTLALEYHGTITAEHNDGIIRTPYLEQMFGPSMVALFSKVKRIFDPLNIFNPGKKVGMTKEDIMRYME</sequence>
<feature type="domain" description="FAD-binding PCMH-type" evidence="9">
    <location>
        <begin position="16"/>
        <end position="277"/>
    </location>
</feature>
<feature type="coiled-coil region" evidence="8">
    <location>
        <begin position="362"/>
        <end position="389"/>
    </location>
</feature>
<reference evidence="10 11" key="1">
    <citation type="journal article" date="2016" name="Nat. Commun.">
        <title>Thousands of microbial genomes shed light on interconnected biogeochemical processes in an aquifer system.</title>
        <authorList>
            <person name="Anantharaman K."/>
            <person name="Brown C.T."/>
            <person name="Hug L.A."/>
            <person name="Sharon I."/>
            <person name="Castelle C.J."/>
            <person name="Probst A.J."/>
            <person name="Thomas B.C."/>
            <person name="Singh A."/>
            <person name="Wilkins M.J."/>
            <person name="Karaoz U."/>
            <person name="Brodie E.L."/>
            <person name="Williams K.H."/>
            <person name="Hubbard S.S."/>
            <person name="Banfield J.F."/>
        </authorList>
    </citation>
    <scope>NUCLEOTIDE SEQUENCE [LARGE SCALE GENOMIC DNA]</scope>
</reference>
<organism evidence="10 11">
    <name type="scientific">Candidatus Nomurabacteria bacterium RIFCSPLOWO2_01_FULL_36_10b</name>
    <dbReference type="NCBI Taxonomy" id="1801766"/>
    <lineage>
        <taxon>Bacteria</taxon>
        <taxon>Candidatus Nomuraibacteriota</taxon>
    </lineage>
</organism>
<dbReference type="GO" id="GO:1903457">
    <property type="term" value="P:lactate catabolic process"/>
    <property type="evidence" value="ECO:0007669"/>
    <property type="project" value="TreeGrafter"/>
</dbReference>
<dbReference type="SUPFAM" id="SSF56176">
    <property type="entry name" value="FAD-binding/transporter-associated domain-like"/>
    <property type="match status" value="1"/>
</dbReference>
<evidence type="ECO:0000313" key="10">
    <source>
        <dbReference type="EMBL" id="OGI84115.1"/>
    </source>
</evidence>
<dbReference type="InterPro" id="IPR016166">
    <property type="entry name" value="FAD-bd_PCMH"/>
</dbReference>
<comment type="caution">
    <text evidence="10">The sequence shown here is derived from an EMBL/GenBank/DDBJ whole genome shotgun (WGS) entry which is preliminary data.</text>
</comment>
<comment type="cofactor">
    <cofactor evidence="1">
        <name>FAD</name>
        <dbReference type="ChEBI" id="CHEBI:57692"/>
    </cofactor>
</comment>
<evidence type="ECO:0000256" key="5">
    <source>
        <dbReference type="ARBA" id="ARBA00022946"/>
    </source>
</evidence>
<dbReference type="PANTHER" id="PTHR11748:SF111">
    <property type="entry name" value="D-LACTATE DEHYDROGENASE, MITOCHONDRIAL-RELATED"/>
    <property type="match status" value="1"/>
</dbReference>
<evidence type="ECO:0000256" key="8">
    <source>
        <dbReference type="SAM" id="Coils"/>
    </source>
</evidence>
<keyword evidence="3" id="KW-0285">Flavoprotein</keyword>
<name>A0A1F6WQU5_9BACT</name>
<keyword evidence="6" id="KW-0560">Oxidoreductase</keyword>
<evidence type="ECO:0000256" key="2">
    <source>
        <dbReference type="ARBA" id="ARBA00008000"/>
    </source>
</evidence>
<dbReference type="GO" id="GO:0008720">
    <property type="term" value="F:D-lactate dehydrogenase (NAD+) activity"/>
    <property type="evidence" value="ECO:0007669"/>
    <property type="project" value="TreeGrafter"/>
</dbReference>
<dbReference type="PROSITE" id="PS51387">
    <property type="entry name" value="FAD_PCMH"/>
    <property type="match status" value="1"/>
</dbReference>
<evidence type="ECO:0000313" key="11">
    <source>
        <dbReference type="Proteomes" id="UP000179448"/>
    </source>
</evidence>
<dbReference type="EMBL" id="MFUQ01000003">
    <property type="protein sequence ID" value="OGI84115.1"/>
    <property type="molecule type" value="Genomic_DNA"/>
</dbReference>
<keyword evidence="8" id="KW-0175">Coiled coil</keyword>
<protein>
    <recommendedName>
        <fullName evidence="7">D-lactate dehydrogenase (cytochrome)</fullName>
        <ecNumber evidence="7">1.1.2.4</ecNumber>
    </recommendedName>
</protein>
<gene>
    <name evidence="10" type="ORF">A2997_01295</name>
</gene>
<evidence type="ECO:0000256" key="4">
    <source>
        <dbReference type="ARBA" id="ARBA00022827"/>
    </source>
</evidence>
<dbReference type="InterPro" id="IPR016171">
    <property type="entry name" value="Vanillyl_alc_oxidase_C-sub2"/>
</dbReference>
<dbReference type="PANTHER" id="PTHR11748">
    <property type="entry name" value="D-LACTATE DEHYDROGENASE"/>
    <property type="match status" value="1"/>
</dbReference>
<dbReference type="GO" id="GO:0004458">
    <property type="term" value="F:D-lactate dehydrogenase (cytochrome) activity"/>
    <property type="evidence" value="ECO:0007669"/>
    <property type="project" value="UniProtKB-EC"/>
</dbReference>
<keyword evidence="4" id="KW-0274">FAD</keyword>
<dbReference type="STRING" id="1801766.A2997_01295"/>
<dbReference type="Gene3D" id="1.10.45.10">
    <property type="entry name" value="Vanillyl-alcohol Oxidase, Chain A, domain 4"/>
    <property type="match status" value="1"/>
</dbReference>
<evidence type="ECO:0000256" key="3">
    <source>
        <dbReference type="ARBA" id="ARBA00022630"/>
    </source>
</evidence>
<dbReference type="SUPFAM" id="SSF55103">
    <property type="entry name" value="FAD-linked oxidases, C-terminal domain"/>
    <property type="match status" value="1"/>
</dbReference>
<dbReference type="Pfam" id="PF02913">
    <property type="entry name" value="FAD-oxidase_C"/>
    <property type="match status" value="1"/>
</dbReference>
<dbReference type="AlphaFoldDB" id="A0A1F6WQU5"/>
<dbReference type="Pfam" id="PF01565">
    <property type="entry name" value="FAD_binding_4"/>
    <property type="match status" value="1"/>
</dbReference>
<accession>A0A1F6WQU5</accession>
<proteinExistence type="inferred from homology"/>
<dbReference type="Gene3D" id="3.30.465.10">
    <property type="match status" value="1"/>
</dbReference>
<dbReference type="EC" id="1.1.2.4" evidence="7"/>